<keyword evidence="1" id="KW-1133">Transmembrane helix</keyword>
<feature type="transmembrane region" description="Helical" evidence="1">
    <location>
        <begin position="36"/>
        <end position="55"/>
    </location>
</feature>
<evidence type="ECO:0000313" key="3">
    <source>
        <dbReference type="Proteomes" id="UP000831880"/>
    </source>
</evidence>
<evidence type="ECO:0000256" key="1">
    <source>
        <dbReference type="SAM" id="Phobius"/>
    </source>
</evidence>
<protein>
    <recommendedName>
        <fullName evidence="4">YtpI-like protein</fullName>
    </recommendedName>
</protein>
<feature type="transmembrane region" description="Helical" evidence="1">
    <location>
        <begin position="61"/>
        <end position="80"/>
    </location>
</feature>
<proteinExistence type="predicted"/>
<organism evidence="2 3">
    <name type="scientific">Halobacillus shinanisalinarum</name>
    <dbReference type="NCBI Taxonomy" id="2932258"/>
    <lineage>
        <taxon>Bacteria</taxon>
        <taxon>Bacillati</taxon>
        <taxon>Bacillota</taxon>
        <taxon>Bacilli</taxon>
        <taxon>Bacillales</taxon>
        <taxon>Bacillaceae</taxon>
        <taxon>Halobacillus</taxon>
    </lineage>
</organism>
<gene>
    <name evidence="2" type="ORF">MUO14_14275</name>
</gene>
<accession>A0ABY4GUP4</accession>
<dbReference type="RefSeq" id="WP_244751320.1">
    <property type="nucleotide sequence ID" value="NZ_CP095074.1"/>
</dbReference>
<keyword evidence="3" id="KW-1185">Reference proteome</keyword>
<reference evidence="2 3" key="1">
    <citation type="submission" date="2022-04" db="EMBL/GenBank/DDBJ databases">
        <title>Halobacillus sp. isolated from saltern.</title>
        <authorList>
            <person name="Won M."/>
            <person name="Lee C.-M."/>
            <person name="Woen H.-Y."/>
            <person name="Kwon S.-W."/>
        </authorList>
    </citation>
    <scope>NUCLEOTIDE SEQUENCE [LARGE SCALE GENOMIC DNA]</scope>
    <source>
        <strain evidence="2 3">SSTM10-2</strain>
    </source>
</reference>
<evidence type="ECO:0000313" key="2">
    <source>
        <dbReference type="EMBL" id="UOQ91709.1"/>
    </source>
</evidence>
<feature type="transmembrane region" description="Helical" evidence="1">
    <location>
        <begin position="6"/>
        <end position="24"/>
    </location>
</feature>
<keyword evidence="1" id="KW-0472">Membrane</keyword>
<sequence length="93" mass="10737">MTLIQTLFIVAFIISLFIVIKRAKKYKQRTGTYGPFKMYLSSICLYMVAVVNFIVLSFELLGIGSWMLTITLLVLGAYFTKYLSDEDKKRYVS</sequence>
<evidence type="ECO:0008006" key="4">
    <source>
        <dbReference type="Google" id="ProtNLM"/>
    </source>
</evidence>
<keyword evidence="1" id="KW-0812">Transmembrane</keyword>
<name>A0ABY4GUP4_9BACI</name>
<dbReference type="Proteomes" id="UP000831880">
    <property type="component" value="Chromosome"/>
</dbReference>
<dbReference type="EMBL" id="CP095074">
    <property type="protein sequence ID" value="UOQ91709.1"/>
    <property type="molecule type" value="Genomic_DNA"/>
</dbReference>